<dbReference type="SUPFAM" id="SSF52172">
    <property type="entry name" value="CheY-like"/>
    <property type="match status" value="1"/>
</dbReference>
<evidence type="ECO:0000313" key="12">
    <source>
        <dbReference type="EMBL" id="HIS30604.1"/>
    </source>
</evidence>
<evidence type="ECO:0000256" key="4">
    <source>
        <dbReference type="ARBA" id="ARBA00023015"/>
    </source>
</evidence>
<dbReference type="GO" id="GO:0032993">
    <property type="term" value="C:protein-DNA complex"/>
    <property type="evidence" value="ECO:0007669"/>
    <property type="project" value="TreeGrafter"/>
</dbReference>
<evidence type="ECO:0000256" key="2">
    <source>
        <dbReference type="ARBA" id="ARBA00022553"/>
    </source>
</evidence>
<dbReference type="GO" id="GO:0006355">
    <property type="term" value="P:regulation of DNA-templated transcription"/>
    <property type="evidence" value="ECO:0007669"/>
    <property type="project" value="InterPro"/>
</dbReference>
<dbReference type="GO" id="GO:0000156">
    <property type="term" value="F:phosphorelay response regulator activity"/>
    <property type="evidence" value="ECO:0007669"/>
    <property type="project" value="TreeGrafter"/>
</dbReference>
<evidence type="ECO:0000256" key="9">
    <source>
        <dbReference type="PROSITE-ProRule" id="PRU01091"/>
    </source>
</evidence>
<keyword evidence="6" id="KW-0804">Transcription</keyword>
<evidence type="ECO:0000259" key="11">
    <source>
        <dbReference type="PROSITE" id="PS51755"/>
    </source>
</evidence>
<dbReference type="Pfam" id="PF00486">
    <property type="entry name" value="Trans_reg_C"/>
    <property type="match status" value="1"/>
</dbReference>
<dbReference type="SMART" id="SM00862">
    <property type="entry name" value="Trans_reg_C"/>
    <property type="match status" value="1"/>
</dbReference>
<comment type="function">
    <text evidence="7">May play the central regulatory role in sporulation. It may be an element of the effector pathway responsible for the activation of sporulation genes in response to nutritional stress. Spo0A may act in concert with spo0H (a sigma factor) to control the expression of some genes that are critical to the sporulation process.</text>
</comment>
<reference evidence="12" key="2">
    <citation type="journal article" date="2021" name="PeerJ">
        <title>Extensive microbial diversity within the chicken gut microbiome revealed by metagenomics and culture.</title>
        <authorList>
            <person name="Gilroy R."/>
            <person name="Ravi A."/>
            <person name="Getino M."/>
            <person name="Pursley I."/>
            <person name="Horton D.L."/>
            <person name="Alikhan N.F."/>
            <person name="Baker D."/>
            <person name="Gharbi K."/>
            <person name="Hall N."/>
            <person name="Watson M."/>
            <person name="Adriaenssens E.M."/>
            <person name="Foster-Nyarko E."/>
            <person name="Jarju S."/>
            <person name="Secka A."/>
            <person name="Antonio M."/>
            <person name="Oren A."/>
            <person name="Chaudhuri R.R."/>
            <person name="La Ragione R."/>
            <person name="Hildebrand F."/>
            <person name="Pallen M.J."/>
        </authorList>
    </citation>
    <scope>NUCLEOTIDE SEQUENCE</scope>
    <source>
        <strain evidence="12">CHK190-19873</strain>
    </source>
</reference>
<organism evidence="12 13">
    <name type="scientific">Candidatus Limivivens intestinipullorum</name>
    <dbReference type="NCBI Taxonomy" id="2840858"/>
    <lineage>
        <taxon>Bacteria</taxon>
        <taxon>Bacillati</taxon>
        <taxon>Bacillota</taxon>
        <taxon>Clostridia</taxon>
        <taxon>Lachnospirales</taxon>
        <taxon>Lachnospiraceae</taxon>
        <taxon>Lachnospiraceae incertae sedis</taxon>
        <taxon>Candidatus Limivivens</taxon>
    </lineage>
</organism>
<evidence type="ECO:0000256" key="1">
    <source>
        <dbReference type="ARBA" id="ARBA00018672"/>
    </source>
</evidence>
<name>A0A9D1JJQ1_9FIRM</name>
<keyword evidence="2 8" id="KW-0597">Phosphoprotein</keyword>
<dbReference type="GO" id="GO:0005829">
    <property type="term" value="C:cytosol"/>
    <property type="evidence" value="ECO:0007669"/>
    <property type="project" value="TreeGrafter"/>
</dbReference>
<comment type="caution">
    <text evidence="12">The sequence shown here is derived from an EMBL/GenBank/DDBJ whole genome shotgun (WGS) entry which is preliminary data.</text>
</comment>
<dbReference type="CDD" id="cd00383">
    <property type="entry name" value="trans_reg_C"/>
    <property type="match status" value="1"/>
</dbReference>
<feature type="modified residue" description="4-aspartylphosphate" evidence="8">
    <location>
        <position position="53"/>
    </location>
</feature>
<evidence type="ECO:0000256" key="3">
    <source>
        <dbReference type="ARBA" id="ARBA00023012"/>
    </source>
</evidence>
<evidence type="ECO:0000256" key="8">
    <source>
        <dbReference type="PROSITE-ProRule" id="PRU00169"/>
    </source>
</evidence>
<dbReference type="InterPro" id="IPR039420">
    <property type="entry name" value="WalR-like"/>
</dbReference>
<evidence type="ECO:0000256" key="6">
    <source>
        <dbReference type="ARBA" id="ARBA00023163"/>
    </source>
</evidence>
<feature type="DNA-binding region" description="OmpR/PhoB-type" evidence="9">
    <location>
        <begin position="132"/>
        <end position="231"/>
    </location>
</feature>
<proteinExistence type="predicted"/>
<protein>
    <recommendedName>
        <fullName evidence="1">Stage 0 sporulation protein A homolog</fullName>
    </recommendedName>
</protein>
<dbReference type="Pfam" id="PF00072">
    <property type="entry name" value="Response_reg"/>
    <property type="match status" value="1"/>
</dbReference>
<accession>A0A9D1JJQ1</accession>
<dbReference type="PROSITE" id="PS51755">
    <property type="entry name" value="OMPR_PHOB"/>
    <property type="match status" value="1"/>
</dbReference>
<keyword evidence="3" id="KW-0902">Two-component regulatory system</keyword>
<dbReference type="InterPro" id="IPR001867">
    <property type="entry name" value="OmpR/PhoB-type_DNA-bd"/>
</dbReference>
<sequence>MEPEILIVEDDAGISRLLKTILTEEGYRTAQAFSGTEAALYLERHEPGLILLDLMLPGMSGEAFLQFLREEKHSPVPVLILSAKNALRDRVSLLRMGADDYLTKPFEPEEVAARVLAALRRSGLAAGAKRKKRVLSYKNLRLDPELRKVTAAGQELSLTVREYEILLLLMRNPEKVYSRERLYEEVWQEGYYGADHTVNVHISNLRKKIKELDPAEEYIQSVYGIGFRLAKTADR</sequence>
<keyword evidence="4" id="KW-0805">Transcription regulation</keyword>
<dbReference type="Gene3D" id="3.40.50.2300">
    <property type="match status" value="1"/>
</dbReference>
<dbReference type="PANTHER" id="PTHR48111">
    <property type="entry name" value="REGULATOR OF RPOS"/>
    <property type="match status" value="1"/>
</dbReference>
<gene>
    <name evidence="12" type="ORF">IAB44_03500</name>
</gene>
<dbReference type="InterPro" id="IPR011006">
    <property type="entry name" value="CheY-like_superfamily"/>
</dbReference>
<evidence type="ECO:0000259" key="10">
    <source>
        <dbReference type="PROSITE" id="PS50110"/>
    </source>
</evidence>
<dbReference type="InterPro" id="IPR036388">
    <property type="entry name" value="WH-like_DNA-bd_sf"/>
</dbReference>
<evidence type="ECO:0000256" key="5">
    <source>
        <dbReference type="ARBA" id="ARBA00023125"/>
    </source>
</evidence>
<dbReference type="EMBL" id="DVIQ01000021">
    <property type="protein sequence ID" value="HIS30604.1"/>
    <property type="molecule type" value="Genomic_DNA"/>
</dbReference>
<dbReference type="InterPro" id="IPR001789">
    <property type="entry name" value="Sig_transdc_resp-reg_receiver"/>
</dbReference>
<dbReference type="Gene3D" id="1.10.10.10">
    <property type="entry name" value="Winged helix-like DNA-binding domain superfamily/Winged helix DNA-binding domain"/>
    <property type="match status" value="1"/>
</dbReference>
<dbReference type="GO" id="GO:0000976">
    <property type="term" value="F:transcription cis-regulatory region binding"/>
    <property type="evidence" value="ECO:0007669"/>
    <property type="project" value="TreeGrafter"/>
</dbReference>
<evidence type="ECO:0000256" key="7">
    <source>
        <dbReference type="ARBA" id="ARBA00024867"/>
    </source>
</evidence>
<feature type="domain" description="Response regulatory" evidence="10">
    <location>
        <begin position="4"/>
        <end position="119"/>
    </location>
</feature>
<dbReference type="Gene3D" id="6.10.250.690">
    <property type="match status" value="1"/>
</dbReference>
<keyword evidence="5 9" id="KW-0238">DNA-binding</keyword>
<dbReference type="CDD" id="cd17574">
    <property type="entry name" value="REC_OmpR"/>
    <property type="match status" value="1"/>
</dbReference>
<dbReference type="AlphaFoldDB" id="A0A9D1JJQ1"/>
<dbReference type="Proteomes" id="UP000823935">
    <property type="component" value="Unassembled WGS sequence"/>
</dbReference>
<evidence type="ECO:0000313" key="13">
    <source>
        <dbReference type="Proteomes" id="UP000823935"/>
    </source>
</evidence>
<reference evidence="12" key="1">
    <citation type="submission" date="2020-10" db="EMBL/GenBank/DDBJ databases">
        <authorList>
            <person name="Gilroy R."/>
        </authorList>
    </citation>
    <scope>NUCLEOTIDE SEQUENCE</scope>
    <source>
        <strain evidence="12">CHK190-19873</strain>
    </source>
</reference>
<dbReference type="SMART" id="SM00448">
    <property type="entry name" value="REC"/>
    <property type="match status" value="1"/>
</dbReference>
<feature type="domain" description="OmpR/PhoB-type" evidence="11">
    <location>
        <begin position="132"/>
        <end position="231"/>
    </location>
</feature>
<dbReference type="FunFam" id="1.10.10.10:FF:000018">
    <property type="entry name" value="DNA-binding response regulator ResD"/>
    <property type="match status" value="1"/>
</dbReference>
<dbReference type="PANTHER" id="PTHR48111:SF2">
    <property type="entry name" value="RESPONSE REGULATOR SAER"/>
    <property type="match status" value="1"/>
</dbReference>
<dbReference type="PROSITE" id="PS50110">
    <property type="entry name" value="RESPONSE_REGULATORY"/>
    <property type="match status" value="1"/>
</dbReference>